<dbReference type="InterPro" id="IPR006627">
    <property type="entry name" value="TDU_repeat"/>
</dbReference>
<feature type="transmembrane region" description="Helical" evidence="8">
    <location>
        <begin position="288"/>
        <end position="306"/>
    </location>
</feature>
<comment type="function">
    <text evidence="1">May act as a specific coactivator for the mammalian TEFs.</text>
</comment>
<keyword evidence="8" id="KW-0472">Membrane</keyword>
<proteinExistence type="inferred from homology"/>
<reference evidence="9" key="2">
    <citation type="submission" date="2025-08" db="UniProtKB">
        <authorList>
            <consortium name="Ensembl"/>
        </authorList>
    </citation>
    <scope>IDENTIFICATION</scope>
</reference>
<protein>
    <recommendedName>
        <fullName evidence="11">Vestigial like family member 1</fullName>
    </recommendedName>
</protein>
<dbReference type="PANTHER" id="PTHR15950:SF20">
    <property type="entry name" value="TRANSCRIPTION COFACTOR VESTIGIAL-LIKE PROTEIN 1"/>
    <property type="match status" value="1"/>
</dbReference>
<feature type="region of interest" description="Disordered" evidence="7">
    <location>
        <begin position="46"/>
        <end position="70"/>
    </location>
</feature>
<comment type="similarity">
    <text evidence="6">Belongs to the vestigial family.</text>
</comment>
<reference evidence="9" key="1">
    <citation type="submission" date="2019-05" db="EMBL/GenBank/DDBJ databases">
        <authorList>
            <person name="Zhang S."/>
            <person name="Liu J."/>
        </authorList>
    </citation>
    <scope>NUCLEOTIDE SEQUENCE [LARGE SCALE GENOMIC DNA]</scope>
</reference>
<evidence type="ECO:0000256" key="3">
    <source>
        <dbReference type="ARBA" id="ARBA00023015"/>
    </source>
</evidence>
<dbReference type="Pfam" id="PF07545">
    <property type="entry name" value="Vg_Tdu"/>
    <property type="match status" value="1"/>
</dbReference>
<evidence type="ECO:0000256" key="4">
    <source>
        <dbReference type="ARBA" id="ARBA00023163"/>
    </source>
</evidence>
<evidence type="ECO:0000256" key="7">
    <source>
        <dbReference type="SAM" id="MobiDB-lite"/>
    </source>
</evidence>
<reference evidence="9" key="3">
    <citation type="submission" date="2025-09" db="UniProtKB">
        <authorList>
            <consortium name="Ensembl"/>
        </authorList>
    </citation>
    <scope>IDENTIFICATION</scope>
</reference>
<keyword evidence="8" id="KW-0812">Transmembrane</keyword>
<evidence type="ECO:0000313" key="10">
    <source>
        <dbReference type="Proteomes" id="UP000694520"/>
    </source>
</evidence>
<evidence type="ECO:0000256" key="1">
    <source>
        <dbReference type="ARBA" id="ARBA00002229"/>
    </source>
</evidence>
<organism evidence="9 10">
    <name type="scientific">Bos mutus grunniens</name>
    <name type="common">Wild yak</name>
    <name type="synonym">Bos grunniens</name>
    <dbReference type="NCBI Taxonomy" id="30521"/>
    <lineage>
        <taxon>Eukaryota</taxon>
        <taxon>Metazoa</taxon>
        <taxon>Chordata</taxon>
        <taxon>Craniata</taxon>
        <taxon>Vertebrata</taxon>
        <taxon>Euteleostomi</taxon>
        <taxon>Mammalia</taxon>
        <taxon>Eutheria</taxon>
        <taxon>Laurasiatheria</taxon>
        <taxon>Artiodactyla</taxon>
        <taxon>Ruminantia</taxon>
        <taxon>Pecora</taxon>
        <taxon>Bovidae</taxon>
        <taxon>Bovinae</taxon>
        <taxon>Bos</taxon>
    </lineage>
</organism>
<evidence type="ECO:0000256" key="6">
    <source>
        <dbReference type="ARBA" id="ARBA00025784"/>
    </source>
</evidence>
<dbReference type="PANTHER" id="PTHR15950">
    <property type="entry name" value="TRANSCRIPTION COFACTOR VESTIGIAL-LIKE PROTEIN"/>
    <property type="match status" value="1"/>
</dbReference>
<evidence type="ECO:0008006" key="11">
    <source>
        <dbReference type="Google" id="ProtNLM"/>
    </source>
</evidence>
<sequence length="308" mass="34412">MEDVTKTTVHTQSPIKTEWNSRCVLFTYFQGDISSVVDEHFSRALGNVKSPQGQNPSSPSGDVLLRNDSDMPPNQWRFSAPWTKPQPEVSFANGAASCSLNGSGLMPMDQYPLSLTGGPSVQPGELWHFSSLASPSFPEPGYPHAFSTGHLVPEPQPEGKYEPLLSLLQPERCLTHPQESASWEDGNSAGSTGLLFNLPPSSAHFKKIYFLMVDLPVPALQLKEASLQREEEICSFTERGFKEENSFFRTCFWFSAVNPEGLETSLSFFLVATKEHWVQSKFLLSLKFYTFSWHLCPAAGFFFFFLTC</sequence>
<dbReference type="AlphaFoldDB" id="A0A8B9Y210"/>
<dbReference type="GO" id="GO:0006355">
    <property type="term" value="P:regulation of DNA-templated transcription"/>
    <property type="evidence" value="ECO:0007669"/>
    <property type="project" value="InterPro"/>
</dbReference>
<keyword evidence="3" id="KW-0805">Transcription regulation</keyword>
<dbReference type="GeneTree" id="ENSGT00530000063353"/>
<dbReference type="Proteomes" id="UP000694520">
    <property type="component" value="Chromosome X"/>
</dbReference>
<feature type="compositionally biased region" description="Low complexity" evidence="7">
    <location>
        <begin position="50"/>
        <end position="61"/>
    </location>
</feature>
<keyword evidence="4" id="KW-0804">Transcription</keyword>
<evidence type="ECO:0000313" key="9">
    <source>
        <dbReference type="Ensembl" id="ENSBGRP00000030641.1"/>
    </source>
</evidence>
<keyword evidence="8" id="KW-1133">Transmembrane helix</keyword>
<dbReference type="InterPro" id="IPR011520">
    <property type="entry name" value="Vg_fam"/>
</dbReference>
<dbReference type="GO" id="GO:0005634">
    <property type="term" value="C:nucleus"/>
    <property type="evidence" value="ECO:0007669"/>
    <property type="project" value="UniProtKB-SubCell"/>
</dbReference>
<comment type="subcellular location">
    <subcellularLocation>
        <location evidence="2">Nucleus</location>
    </subcellularLocation>
</comment>
<keyword evidence="5" id="KW-0539">Nucleus</keyword>
<dbReference type="Ensembl" id="ENSBGRT00000035447.1">
    <property type="protein sequence ID" value="ENSBGRP00000030641.1"/>
    <property type="gene ID" value="ENSBGRG00000019321.1"/>
</dbReference>
<keyword evidence="10" id="KW-1185">Reference proteome</keyword>
<evidence type="ECO:0000256" key="2">
    <source>
        <dbReference type="ARBA" id="ARBA00004123"/>
    </source>
</evidence>
<evidence type="ECO:0000256" key="8">
    <source>
        <dbReference type="SAM" id="Phobius"/>
    </source>
</evidence>
<name>A0A8B9Y210_BOSMU</name>
<dbReference type="SMART" id="SM00711">
    <property type="entry name" value="TDU"/>
    <property type="match status" value="1"/>
</dbReference>
<evidence type="ECO:0000256" key="5">
    <source>
        <dbReference type="ARBA" id="ARBA00023242"/>
    </source>
</evidence>
<accession>A0A8B9Y210</accession>